<keyword evidence="1" id="KW-1133">Transmembrane helix</keyword>
<keyword evidence="1" id="KW-0812">Transmembrane</keyword>
<proteinExistence type="predicted"/>
<feature type="transmembrane region" description="Helical" evidence="1">
    <location>
        <begin position="105"/>
        <end position="127"/>
    </location>
</feature>
<protein>
    <submittedName>
        <fullName evidence="2">Uncharacterized protein</fullName>
    </submittedName>
</protein>
<comment type="caution">
    <text evidence="2">The sequence shown here is derived from an EMBL/GenBank/DDBJ whole genome shotgun (WGS) entry which is preliminary data.</text>
</comment>
<feature type="transmembrane region" description="Helical" evidence="1">
    <location>
        <begin position="142"/>
        <end position="163"/>
    </location>
</feature>
<reference evidence="2 3" key="1">
    <citation type="submission" date="2020-03" db="EMBL/GenBank/DDBJ databases">
        <authorList>
            <person name="Sun Q."/>
        </authorList>
    </citation>
    <scope>NUCLEOTIDE SEQUENCE [LARGE SCALE GENOMIC DNA]</scope>
    <source>
        <strain evidence="2 3">KACC 21451</strain>
    </source>
</reference>
<dbReference type="Proteomes" id="UP000587942">
    <property type="component" value="Unassembled WGS sequence"/>
</dbReference>
<name>A0A846TH58_9BACI</name>
<sequence length="173" mass="19356">MNISFIILLVSSVTLFGYGLSLSKKYKTWMKAGRYLFFYLMVLSIQLFLTSSAMYTIGVRDGLIIEEVNYSQSTLLLYLAGAVILLILSLSISSPKLRKWNSSKAYVFGSILAVGIIALMFVALTLIREAAFAHPESVKTSYQFFMGSVFTLFPAAVLGMSMLRIKKENRNDE</sequence>
<evidence type="ECO:0000313" key="3">
    <source>
        <dbReference type="Proteomes" id="UP000587942"/>
    </source>
</evidence>
<keyword evidence="1" id="KW-0472">Membrane</keyword>
<organism evidence="2 3">
    <name type="scientific">Mesobacillus selenatarsenatis</name>
    <dbReference type="NCBI Taxonomy" id="388741"/>
    <lineage>
        <taxon>Bacteria</taxon>
        <taxon>Bacillati</taxon>
        <taxon>Bacillota</taxon>
        <taxon>Bacilli</taxon>
        <taxon>Bacillales</taxon>
        <taxon>Bacillaceae</taxon>
        <taxon>Mesobacillus</taxon>
    </lineage>
</organism>
<accession>A0A846TH58</accession>
<dbReference type="AlphaFoldDB" id="A0A846TH58"/>
<dbReference type="EMBL" id="JAAVUM010000002">
    <property type="protein sequence ID" value="NKE04772.1"/>
    <property type="molecule type" value="Genomic_DNA"/>
</dbReference>
<evidence type="ECO:0000256" key="1">
    <source>
        <dbReference type="SAM" id="Phobius"/>
    </source>
</evidence>
<evidence type="ECO:0000313" key="2">
    <source>
        <dbReference type="EMBL" id="NKE04772.1"/>
    </source>
</evidence>
<feature type="transmembrane region" description="Helical" evidence="1">
    <location>
        <begin position="75"/>
        <end position="93"/>
    </location>
</feature>
<feature type="transmembrane region" description="Helical" evidence="1">
    <location>
        <begin position="35"/>
        <end position="55"/>
    </location>
</feature>
<feature type="transmembrane region" description="Helical" evidence="1">
    <location>
        <begin position="6"/>
        <end position="23"/>
    </location>
</feature>
<gene>
    <name evidence="2" type="ORF">GWK17_04705</name>
</gene>